<reference evidence="8" key="1">
    <citation type="submission" date="2023-07" db="EMBL/GenBank/DDBJ databases">
        <title>Sequencing the genomes of 1000 actinobacteria strains.</title>
        <authorList>
            <person name="Klenk H.-P."/>
        </authorList>
    </citation>
    <scope>NUCLEOTIDE SEQUENCE</scope>
    <source>
        <strain evidence="8">DSM 45977</strain>
    </source>
</reference>
<comment type="pathway">
    <text evidence="6">Cofactor biosynthesis; coenzyme A biosynthesis; CoA from (R)-pantothenate: step 5/5.</text>
</comment>
<dbReference type="InterPro" id="IPR027417">
    <property type="entry name" value="P-loop_NTPase"/>
</dbReference>
<protein>
    <recommendedName>
        <fullName evidence="6 7">Dephospho-CoA kinase</fullName>
        <ecNumber evidence="6 7">2.7.1.24</ecNumber>
    </recommendedName>
    <alternativeName>
        <fullName evidence="6">Dephosphocoenzyme A kinase</fullName>
    </alternativeName>
</protein>
<dbReference type="InterPro" id="IPR001977">
    <property type="entry name" value="Depp_CoAkinase"/>
</dbReference>
<dbReference type="AlphaFoldDB" id="A0AAE3ZC35"/>
<dbReference type="GO" id="GO:0015937">
    <property type="term" value="P:coenzyme A biosynthetic process"/>
    <property type="evidence" value="ECO:0007669"/>
    <property type="project" value="UniProtKB-UniRule"/>
</dbReference>
<comment type="function">
    <text evidence="6">Catalyzes the phosphorylation of the 3'-hydroxyl group of dephosphocoenzyme A to form coenzyme A.</text>
</comment>
<proteinExistence type="inferred from homology"/>
<evidence type="ECO:0000256" key="1">
    <source>
        <dbReference type="ARBA" id="ARBA00008826"/>
    </source>
</evidence>
<comment type="similarity">
    <text evidence="1">In the N-terminal section; belongs to the CoaE family.</text>
</comment>
<dbReference type="CDD" id="cd02022">
    <property type="entry name" value="DPCK"/>
    <property type="match status" value="1"/>
</dbReference>
<dbReference type="InterPro" id="IPR043519">
    <property type="entry name" value="NT_sf"/>
</dbReference>
<keyword evidence="3 6" id="KW-0963">Cytoplasm</keyword>
<accession>A0AAE3ZC35</accession>
<dbReference type="Pfam" id="PF01121">
    <property type="entry name" value="CoaE"/>
    <property type="match status" value="1"/>
</dbReference>
<dbReference type="PROSITE" id="PS51219">
    <property type="entry name" value="DPCK"/>
    <property type="match status" value="1"/>
</dbReference>
<name>A0AAE3ZC35_9ACTN</name>
<dbReference type="Pfam" id="PF04229">
    <property type="entry name" value="GrpB"/>
    <property type="match status" value="1"/>
</dbReference>
<dbReference type="Gene3D" id="3.40.50.300">
    <property type="entry name" value="P-loop containing nucleotide triphosphate hydrolases"/>
    <property type="match status" value="1"/>
</dbReference>
<comment type="subcellular location">
    <subcellularLocation>
        <location evidence="6">Cytoplasm</location>
    </subcellularLocation>
</comment>
<gene>
    <name evidence="6" type="primary">coaE</name>
    <name evidence="8" type="ORF">JOF55_000570</name>
</gene>
<dbReference type="Proteomes" id="UP001180845">
    <property type="component" value="Unassembled WGS sequence"/>
</dbReference>
<evidence type="ECO:0000256" key="6">
    <source>
        <dbReference type="HAMAP-Rule" id="MF_00376"/>
    </source>
</evidence>
<dbReference type="PANTHER" id="PTHR10695:SF46">
    <property type="entry name" value="BIFUNCTIONAL COENZYME A SYNTHASE-RELATED"/>
    <property type="match status" value="1"/>
</dbReference>
<evidence type="ECO:0000256" key="7">
    <source>
        <dbReference type="NCBIfam" id="TIGR00152"/>
    </source>
</evidence>
<evidence type="ECO:0000256" key="5">
    <source>
        <dbReference type="ARBA" id="ARBA00022840"/>
    </source>
</evidence>
<keyword evidence="9" id="KW-1185">Reference proteome</keyword>
<evidence type="ECO:0000313" key="9">
    <source>
        <dbReference type="Proteomes" id="UP001180845"/>
    </source>
</evidence>
<comment type="caution">
    <text evidence="8">The sequence shown here is derived from an EMBL/GenBank/DDBJ whole genome shotgun (WGS) entry which is preliminary data.</text>
</comment>
<dbReference type="Gene3D" id="3.30.460.10">
    <property type="entry name" value="Beta Polymerase, domain 2"/>
    <property type="match status" value="1"/>
</dbReference>
<dbReference type="SUPFAM" id="SSF81301">
    <property type="entry name" value="Nucleotidyltransferase"/>
    <property type="match status" value="1"/>
</dbReference>
<dbReference type="EC" id="2.7.1.24" evidence="6 7"/>
<keyword evidence="5 6" id="KW-0067">ATP-binding</keyword>
<dbReference type="GO" id="GO:0004140">
    <property type="term" value="F:dephospho-CoA kinase activity"/>
    <property type="evidence" value="ECO:0007669"/>
    <property type="project" value="UniProtKB-UniRule"/>
</dbReference>
<dbReference type="PANTHER" id="PTHR10695">
    <property type="entry name" value="DEPHOSPHO-COA KINASE-RELATED"/>
    <property type="match status" value="1"/>
</dbReference>
<dbReference type="GO" id="GO:0005737">
    <property type="term" value="C:cytoplasm"/>
    <property type="evidence" value="ECO:0007669"/>
    <property type="project" value="UniProtKB-SubCell"/>
</dbReference>
<keyword evidence="6 8" id="KW-0808">Transferase</keyword>
<dbReference type="HAMAP" id="MF_00376">
    <property type="entry name" value="Dephospho_CoA_kinase"/>
    <property type="match status" value="1"/>
</dbReference>
<evidence type="ECO:0000256" key="2">
    <source>
        <dbReference type="ARBA" id="ARBA00011058"/>
    </source>
</evidence>
<organism evidence="8 9">
    <name type="scientific">Haloactinomyces albus</name>
    <dbReference type="NCBI Taxonomy" id="1352928"/>
    <lineage>
        <taxon>Bacteria</taxon>
        <taxon>Bacillati</taxon>
        <taxon>Actinomycetota</taxon>
        <taxon>Actinomycetes</taxon>
        <taxon>Actinopolysporales</taxon>
        <taxon>Actinopolysporaceae</taxon>
        <taxon>Haloactinomyces</taxon>
    </lineage>
</organism>
<sequence>MDQVLRIGLSGGIGSGKSTVAQRLAEHGAVLIDADRIAREVVAPGSDGLAELVDHFGRDILDSEGALDRSAMAQRVFNDSAARTALNGIVHPRVGARTAQLMAEAPEDGIVVHDIPLLVEAGYGADYHLVLIVDAPVEDRVHRLLGRGLEESDARARIRAQADEQQRREAADVWLDNAGRVDDVLAEVDRLWTERLVPFESNVRLRQRPQRGPARLVEPDPQWPGQAHRLMDRIGKAVGEQASRIDHIGSTSVPDLAAKDVLDLQVSVRSWRDAEELEQPLADAGFPAVPGITTDDPKPVAPDPREWSKRFHVSADPERAVNLHLRVVGRANWRYGLLFPAWLRSEAPARREYETLKRELAARFAADADVDRYVAAKDPWFGEVLPRVEEWARQTGWTPPEPPE</sequence>
<keyword evidence="4 6" id="KW-0547">Nucleotide-binding</keyword>
<comment type="catalytic activity">
    <reaction evidence="6">
        <text>3'-dephospho-CoA + ATP = ADP + CoA + H(+)</text>
        <dbReference type="Rhea" id="RHEA:18245"/>
        <dbReference type="ChEBI" id="CHEBI:15378"/>
        <dbReference type="ChEBI" id="CHEBI:30616"/>
        <dbReference type="ChEBI" id="CHEBI:57287"/>
        <dbReference type="ChEBI" id="CHEBI:57328"/>
        <dbReference type="ChEBI" id="CHEBI:456216"/>
        <dbReference type="EC" id="2.7.1.24"/>
    </reaction>
</comment>
<evidence type="ECO:0000256" key="3">
    <source>
        <dbReference type="ARBA" id="ARBA00022490"/>
    </source>
</evidence>
<dbReference type="GO" id="GO:0005524">
    <property type="term" value="F:ATP binding"/>
    <property type="evidence" value="ECO:0007669"/>
    <property type="project" value="UniProtKB-UniRule"/>
</dbReference>
<comment type="similarity">
    <text evidence="2">In the C-terminal section; belongs to the UPF0157 (GrpB) family.</text>
</comment>
<dbReference type="NCBIfam" id="NF002879">
    <property type="entry name" value="PRK03333.1"/>
    <property type="match status" value="1"/>
</dbReference>
<keyword evidence="6" id="KW-0173">Coenzyme A biosynthesis</keyword>
<evidence type="ECO:0000256" key="4">
    <source>
        <dbReference type="ARBA" id="ARBA00022741"/>
    </source>
</evidence>
<feature type="binding site" evidence="6">
    <location>
        <begin position="14"/>
        <end position="19"/>
    </location>
    <ligand>
        <name>ATP</name>
        <dbReference type="ChEBI" id="CHEBI:30616"/>
    </ligand>
</feature>
<dbReference type="EMBL" id="JAVDXW010000001">
    <property type="protein sequence ID" value="MDR7300389.1"/>
    <property type="molecule type" value="Genomic_DNA"/>
</dbReference>
<dbReference type="NCBIfam" id="TIGR00152">
    <property type="entry name" value="dephospho-CoA kinase"/>
    <property type="match status" value="1"/>
</dbReference>
<evidence type="ECO:0000313" key="8">
    <source>
        <dbReference type="EMBL" id="MDR7300389.1"/>
    </source>
</evidence>
<dbReference type="SUPFAM" id="SSF52540">
    <property type="entry name" value="P-loop containing nucleoside triphosphate hydrolases"/>
    <property type="match status" value="1"/>
</dbReference>
<keyword evidence="6 8" id="KW-0418">Kinase</keyword>
<comment type="similarity">
    <text evidence="6">Belongs to the CoaE family.</text>
</comment>
<dbReference type="InterPro" id="IPR007344">
    <property type="entry name" value="GrpB/CoaE"/>
</dbReference>